<dbReference type="VEuPathDB" id="FungiDB:SMAC_04142"/>
<evidence type="ECO:0000313" key="1">
    <source>
        <dbReference type="EMBL" id="CCC10913.1"/>
    </source>
</evidence>
<sequence>MCLACPAYLPSRDWLCGIKIYKPNSLQCQGSLEYTMKAVGTLNKAAELGESHVIQAPPRGYEKVAEAVYNVYPKKPADTMPSKTKPFVGRRYTDLNTRCNWVRESQHSFYVSSLGVITTPSHLNTSNSI</sequence>
<gene>
    <name evidence="1" type="ORF">SMAC_04142</name>
</gene>
<name>F7VZG5_SORMK</name>
<evidence type="ECO:0000313" key="2">
    <source>
        <dbReference type="Proteomes" id="UP000001881"/>
    </source>
</evidence>
<accession>F7VZG5</accession>
<dbReference type="InParanoid" id="F7VZG5"/>
<dbReference type="AlphaFoldDB" id="F7VZG5"/>
<comment type="caution">
    <text evidence="1">The sequence shown here is derived from an EMBL/GenBank/DDBJ whole genome shotgun (WGS) entry which is preliminary data.</text>
</comment>
<dbReference type="Proteomes" id="UP000001881">
    <property type="component" value="Unassembled WGS sequence"/>
</dbReference>
<proteinExistence type="predicted"/>
<dbReference type="EMBL" id="CABT02000015">
    <property type="protein sequence ID" value="CCC10913.1"/>
    <property type="molecule type" value="Genomic_DNA"/>
</dbReference>
<organism evidence="1 2">
    <name type="scientific">Sordaria macrospora (strain ATCC MYA-333 / DSM 997 / K(L3346) / K-hell)</name>
    <dbReference type="NCBI Taxonomy" id="771870"/>
    <lineage>
        <taxon>Eukaryota</taxon>
        <taxon>Fungi</taxon>
        <taxon>Dikarya</taxon>
        <taxon>Ascomycota</taxon>
        <taxon>Pezizomycotina</taxon>
        <taxon>Sordariomycetes</taxon>
        <taxon>Sordariomycetidae</taxon>
        <taxon>Sordariales</taxon>
        <taxon>Sordariaceae</taxon>
        <taxon>Sordaria</taxon>
    </lineage>
</organism>
<protein>
    <submittedName>
        <fullName evidence="1">WGS project CABT00000000 data, contig 2.15</fullName>
    </submittedName>
</protein>
<reference evidence="1 2" key="1">
    <citation type="journal article" date="2010" name="PLoS Genet.">
        <title>De novo assembly of a 40 Mb eukaryotic genome from short sequence reads: Sordaria macrospora, a model organism for fungal morphogenesis.</title>
        <authorList>
            <person name="Nowrousian M."/>
            <person name="Stajich J."/>
            <person name="Chu M."/>
            <person name="Engh I."/>
            <person name="Espagne E."/>
            <person name="Halliday K."/>
            <person name="Kamerewerd J."/>
            <person name="Kempken F."/>
            <person name="Knab B."/>
            <person name="Kuo H.C."/>
            <person name="Osiewacz H.D."/>
            <person name="Poeggeler S."/>
            <person name="Read N."/>
            <person name="Seiler S."/>
            <person name="Smith K."/>
            <person name="Zickler D."/>
            <person name="Kueck U."/>
            <person name="Freitag M."/>
        </authorList>
    </citation>
    <scope>NUCLEOTIDE SEQUENCE [LARGE SCALE GENOMIC DNA]</scope>
    <source>
        <strain evidence="2">ATCC MYA-333 / DSM 997 / K(L3346) / K-hell</strain>
        <tissue evidence="1">Mycelium</tissue>
    </source>
</reference>
<keyword evidence="2" id="KW-1185">Reference proteome</keyword>
<dbReference type="HOGENOM" id="CLU_1950166_0_0_1"/>